<dbReference type="Pfam" id="PF06722">
    <property type="entry name" value="EryCIII-like_C"/>
    <property type="match status" value="1"/>
</dbReference>
<dbReference type="InterPro" id="IPR010610">
    <property type="entry name" value="EryCIII-like_C"/>
</dbReference>
<keyword evidence="2" id="KW-0808">Transferase</keyword>
<dbReference type="Gene3D" id="3.40.50.2000">
    <property type="entry name" value="Glycogen Phosphorylase B"/>
    <property type="match status" value="2"/>
</dbReference>
<dbReference type="AlphaFoldDB" id="A0A6A7YDX1"/>
<evidence type="ECO:0000313" key="3">
    <source>
        <dbReference type="Proteomes" id="UP000332515"/>
    </source>
</evidence>
<sequence length="451" mass="48848">MSGDERDGSERAGFAGAGRTIALFPEASYGAALNCIGIAQELRRAGARPVFICHDGFRGVFADYGFPEYPIIAQGGVAAPADWTAFVARHKESFRLSPTEQIEAYVAPTWEAIVDTAIAAEAPLRRLLARLKPAAVVLDNVVMFPAIAEAGVPWVRVVSCAETELPDPAVPPYLSGLPTDDRSAWGAFETRYRAAVAPAHARFNAFLASAGRTHYPAGQFLEASPFLNLLLAPDIVRYPRATALDPDRFVYLDGCVRSEGPFTPPPFAAHDDGPLVYLSFGSLGAMDTHLIERMLAVFETLPCRFLVNVGAWRDLYGRVPDNVFLDGWFPQPSVVAQARLFIHHGGNNSFCEALYYGVPSLVMPYCWDGHDNARRAAETGVGAALDRYRWSAEDLAAAIRSLIADAPMRARLADCAARMQRAQGVRRAAEAILSVADRAERLPQGGAVGSR</sequence>
<organism evidence="2 3">
    <name type="scientific">Segnochrobactrum spirostomi</name>
    <dbReference type="NCBI Taxonomy" id="2608987"/>
    <lineage>
        <taxon>Bacteria</taxon>
        <taxon>Pseudomonadati</taxon>
        <taxon>Pseudomonadota</taxon>
        <taxon>Alphaproteobacteria</taxon>
        <taxon>Hyphomicrobiales</taxon>
        <taxon>Segnochrobactraceae</taxon>
        <taxon>Segnochrobactrum</taxon>
    </lineage>
</organism>
<evidence type="ECO:0000259" key="1">
    <source>
        <dbReference type="Pfam" id="PF06722"/>
    </source>
</evidence>
<comment type="caution">
    <text evidence="2">The sequence shown here is derived from an EMBL/GenBank/DDBJ whole genome shotgun (WGS) entry which is preliminary data.</text>
</comment>
<dbReference type="InterPro" id="IPR050426">
    <property type="entry name" value="Glycosyltransferase_28"/>
</dbReference>
<keyword evidence="3" id="KW-1185">Reference proteome</keyword>
<dbReference type="PANTHER" id="PTHR48050">
    <property type="entry name" value="STEROL 3-BETA-GLUCOSYLTRANSFERASE"/>
    <property type="match status" value="1"/>
</dbReference>
<dbReference type="GO" id="GO:0017000">
    <property type="term" value="P:antibiotic biosynthetic process"/>
    <property type="evidence" value="ECO:0007669"/>
    <property type="project" value="UniProtKB-ARBA"/>
</dbReference>
<dbReference type="PANTHER" id="PTHR48050:SF13">
    <property type="entry name" value="STEROL 3-BETA-GLUCOSYLTRANSFERASE UGT80A2"/>
    <property type="match status" value="1"/>
</dbReference>
<dbReference type="Proteomes" id="UP000332515">
    <property type="component" value="Unassembled WGS sequence"/>
</dbReference>
<dbReference type="SUPFAM" id="SSF53756">
    <property type="entry name" value="UDP-Glycosyltransferase/glycogen phosphorylase"/>
    <property type="match status" value="1"/>
</dbReference>
<gene>
    <name evidence="2" type="ORF">F0357_23855</name>
</gene>
<protein>
    <submittedName>
        <fullName evidence="2">Glycosyltransferase</fullName>
    </submittedName>
</protein>
<accession>A0A6A7YDX1</accession>
<evidence type="ECO:0000313" key="2">
    <source>
        <dbReference type="EMBL" id="MQT15629.1"/>
    </source>
</evidence>
<dbReference type="GO" id="GO:0016758">
    <property type="term" value="F:hexosyltransferase activity"/>
    <property type="evidence" value="ECO:0007669"/>
    <property type="project" value="UniProtKB-ARBA"/>
</dbReference>
<proteinExistence type="predicted"/>
<dbReference type="CDD" id="cd03784">
    <property type="entry name" value="GT1_Gtf-like"/>
    <property type="match status" value="1"/>
</dbReference>
<dbReference type="GO" id="GO:0008194">
    <property type="term" value="F:UDP-glycosyltransferase activity"/>
    <property type="evidence" value="ECO:0007669"/>
    <property type="project" value="InterPro"/>
</dbReference>
<feature type="domain" description="Erythromycin biosynthesis protein CIII-like C-terminal" evidence="1">
    <location>
        <begin position="313"/>
        <end position="418"/>
    </location>
</feature>
<name>A0A6A7YDX1_9HYPH</name>
<dbReference type="RefSeq" id="WP_153491385.1">
    <property type="nucleotide sequence ID" value="NZ_VWNA01000003.1"/>
</dbReference>
<dbReference type="EMBL" id="VWNA01000003">
    <property type="protein sequence ID" value="MQT15629.1"/>
    <property type="molecule type" value="Genomic_DNA"/>
</dbReference>
<reference evidence="2 3" key="1">
    <citation type="submission" date="2019-09" db="EMBL/GenBank/DDBJ databases">
        <title>Segnochrobactrum spirostomi gen. nov., sp. nov., isolated from the ciliate Spirostomum cf. yagiui and description of a novel family, Segnochrobactraceae fam. nov. within the order Rhizobiales of the class Alphaproteobacteria.</title>
        <authorList>
            <person name="Akter S."/>
            <person name="Shazib S.U.A."/>
            <person name="Shin M.K."/>
        </authorList>
    </citation>
    <scope>NUCLEOTIDE SEQUENCE [LARGE SCALE GENOMIC DNA]</scope>
    <source>
        <strain evidence="2 3">Sp-1</strain>
    </source>
</reference>
<dbReference type="InterPro" id="IPR002213">
    <property type="entry name" value="UDP_glucos_trans"/>
</dbReference>